<accession>A0A0F7F7C6</accession>
<reference evidence="1 2" key="1">
    <citation type="submission" date="2015-03" db="EMBL/GenBank/DDBJ databases">
        <authorList>
            <person name="Abdul Halim M."/>
        </authorList>
    </citation>
    <scope>NUCLEOTIDE SEQUENCE [LARGE SCALE GENOMIC DNA]</scope>
    <source>
        <strain evidence="1 2">ATCC 35681</strain>
    </source>
</reference>
<organism evidence="1 2">
    <name type="scientific">Paenibacillus durus ATCC 35681</name>
    <dbReference type="NCBI Taxonomy" id="1333534"/>
    <lineage>
        <taxon>Bacteria</taxon>
        <taxon>Bacillati</taxon>
        <taxon>Bacillota</taxon>
        <taxon>Bacilli</taxon>
        <taxon>Bacillales</taxon>
        <taxon>Paenibacillaceae</taxon>
        <taxon>Paenibacillus</taxon>
    </lineage>
</organism>
<sequence length="65" mass="7726">MKQTTKVLLASLIGSTIEWYDFFLYGTVCQNRMNQRVPFFKQKNLQIHRIGGDEGFFMREVDQIH</sequence>
<proteinExistence type="predicted"/>
<dbReference type="Proteomes" id="UP000034189">
    <property type="component" value="Chromosome"/>
</dbReference>
<gene>
    <name evidence="1" type="ORF">VK70_00755</name>
</gene>
<dbReference type="EMBL" id="CP011114">
    <property type="protein sequence ID" value="AKG33318.1"/>
    <property type="molecule type" value="Genomic_DNA"/>
</dbReference>
<evidence type="ECO:0000313" key="1">
    <source>
        <dbReference type="EMBL" id="AKG33318.1"/>
    </source>
</evidence>
<name>A0A0F7F7C6_PAEDU</name>
<reference evidence="1 2" key="2">
    <citation type="journal article" date="2016" name="Genome Announc.">
        <title>Genome Sequence of a Gram-Positive Diazotroph, Paenibacillus durus Type Strain ATCC 35681.</title>
        <authorList>
            <person name="Halim M.A."/>
            <person name="Rahman A.Y."/>
            <person name="Sim K.S."/>
            <person name="Yam H.C."/>
            <person name="Rahim A.A."/>
            <person name="Ghazali A.H."/>
            <person name="Najimudin N."/>
        </authorList>
    </citation>
    <scope>NUCLEOTIDE SEQUENCE [LARGE SCALE GENOMIC DNA]</scope>
    <source>
        <strain evidence="1 2">ATCC 35681</strain>
    </source>
</reference>
<dbReference type="AlphaFoldDB" id="A0A0F7F7C6"/>
<dbReference type="HOGENOM" id="CLU_2845629_0_0_9"/>
<protein>
    <submittedName>
        <fullName evidence="1">Uncharacterized protein</fullName>
    </submittedName>
</protein>
<evidence type="ECO:0000313" key="2">
    <source>
        <dbReference type="Proteomes" id="UP000034189"/>
    </source>
</evidence>